<name>A0A4W5KWM6_9TELE</name>
<dbReference type="GeneTree" id="ENSGT01120000277934"/>
<accession>A0A4W5KWM6</accession>
<dbReference type="InterPro" id="IPR053108">
    <property type="entry name" value="Chlamydial_TARP"/>
</dbReference>
<reference evidence="1" key="3">
    <citation type="submission" date="2025-09" db="UniProtKB">
        <authorList>
            <consortium name="Ensembl"/>
        </authorList>
    </citation>
    <scope>IDENTIFICATION</scope>
</reference>
<dbReference type="PANTHER" id="PTHR36975">
    <property type="match status" value="1"/>
</dbReference>
<organism evidence="1 2">
    <name type="scientific">Hucho hucho</name>
    <name type="common">huchen</name>
    <dbReference type="NCBI Taxonomy" id="62062"/>
    <lineage>
        <taxon>Eukaryota</taxon>
        <taxon>Metazoa</taxon>
        <taxon>Chordata</taxon>
        <taxon>Craniata</taxon>
        <taxon>Vertebrata</taxon>
        <taxon>Euteleostomi</taxon>
        <taxon>Actinopterygii</taxon>
        <taxon>Neopterygii</taxon>
        <taxon>Teleostei</taxon>
        <taxon>Protacanthopterygii</taxon>
        <taxon>Salmoniformes</taxon>
        <taxon>Salmonidae</taxon>
        <taxon>Salmoninae</taxon>
        <taxon>Hucho</taxon>
    </lineage>
</organism>
<evidence type="ECO:0000313" key="2">
    <source>
        <dbReference type="Proteomes" id="UP000314982"/>
    </source>
</evidence>
<dbReference type="Ensembl" id="ENSHHUT00000022607.1">
    <property type="protein sequence ID" value="ENSHHUP00000021788.1"/>
    <property type="gene ID" value="ENSHHUG00000013653.1"/>
</dbReference>
<dbReference type="AlphaFoldDB" id="A0A4W5KWM6"/>
<evidence type="ECO:0000313" key="1">
    <source>
        <dbReference type="Ensembl" id="ENSHHUP00000021788.1"/>
    </source>
</evidence>
<keyword evidence="2" id="KW-1185">Reference proteome</keyword>
<protein>
    <submittedName>
        <fullName evidence="1">Uncharacterized protein</fullName>
    </submittedName>
</protein>
<dbReference type="Proteomes" id="UP000314982">
    <property type="component" value="Unassembled WGS sequence"/>
</dbReference>
<dbReference type="STRING" id="62062.ENSHHUP00000021788"/>
<reference evidence="2" key="1">
    <citation type="submission" date="2018-06" db="EMBL/GenBank/DDBJ databases">
        <title>Genome assembly of Danube salmon.</title>
        <authorList>
            <person name="Macqueen D.J."/>
            <person name="Gundappa M.K."/>
        </authorList>
    </citation>
    <scope>NUCLEOTIDE SEQUENCE [LARGE SCALE GENOMIC DNA]</scope>
</reference>
<sequence>MMRGYCVPGIINLRNLNTNDSIVVESCTMRLHLRHTPVHTLFITQDSPPIDFSRHGPSLLPSLLTHSLRAHSSSSSSPSSSSPLPFFPSSSVEVCEGRLVTQRGYSPEDIGAVAELRETLERHRAFGLDRWDLVTSHTHLAEPRDGRTRGLQQYIQVETLKHTAAAVHTGRDALKHTAAAVHSGRDTLKHTAAAVHTGRDTLKHTAAAVHSGRDTLKHTAAAVHTGRDTLKHTAVAVHTGRDTLKHTAAAVHRGRDTLKHTAAAVHTGRDTLKHTAAAVHTGRHAETHCCSSTYR</sequence>
<reference evidence="1" key="2">
    <citation type="submission" date="2025-08" db="UniProtKB">
        <authorList>
            <consortium name="Ensembl"/>
        </authorList>
    </citation>
    <scope>IDENTIFICATION</scope>
</reference>
<dbReference type="PANTHER" id="PTHR36975:SF5">
    <property type="entry name" value="TRANSLOCATED ACTIN-RECRUITING PHOSPHOPROTEIN"/>
    <property type="match status" value="1"/>
</dbReference>
<proteinExistence type="predicted"/>